<keyword evidence="1" id="KW-0812">Transmembrane</keyword>
<dbReference type="AlphaFoldDB" id="A0A9X4AEP2"/>
<keyword evidence="1" id="KW-1133">Transmembrane helix</keyword>
<keyword evidence="3" id="KW-1185">Reference proteome</keyword>
<evidence type="ECO:0000313" key="3">
    <source>
        <dbReference type="Proteomes" id="UP001145069"/>
    </source>
</evidence>
<evidence type="ECO:0000256" key="1">
    <source>
        <dbReference type="SAM" id="Phobius"/>
    </source>
</evidence>
<feature type="transmembrane region" description="Helical" evidence="1">
    <location>
        <begin position="12"/>
        <end position="29"/>
    </location>
</feature>
<gene>
    <name evidence="2" type="ORF">NC799_07760</name>
</gene>
<evidence type="ECO:0000313" key="2">
    <source>
        <dbReference type="EMBL" id="MDC3416814.1"/>
    </source>
</evidence>
<organism evidence="2 3">
    <name type="scientific">Aquibacillus salsiterrae</name>
    <dbReference type="NCBI Taxonomy" id="2950439"/>
    <lineage>
        <taxon>Bacteria</taxon>
        <taxon>Bacillati</taxon>
        <taxon>Bacillota</taxon>
        <taxon>Bacilli</taxon>
        <taxon>Bacillales</taxon>
        <taxon>Bacillaceae</taxon>
        <taxon>Aquibacillus</taxon>
    </lineage>
</organism>
<dbReference type="EMBL" id="JAMQKC010000004">
    <property type="protein sequence ID" value="MDC3416814.1"/>
    <property type="molecule type" value="Genomic_DNA"/>
</dbReference>
<sequence length="82" mass="9619">MRHPYKKFAQLQLFMIVVTVFVGVLALAYQHLFLALLTCIFLALSFLFEALVELKRGRTYLFGQQLLRAIIIIIFVSFIYFK</sequence>
<feature type="transmembrane region" description="Helical" evidence="1">
    <location>
        <begin position="66"/>
        <end position="81"/>
    </location>
</feature>
<comment type="caution">
    <text evidence="2">The sequence shown here is derived from an EMBL/GenBank/DDBJ whole genome shotgun (WGS) entry which is preliminary data.</text>
</comment>
<reference evidence="2" key="1">
    <citation type="submission" date="2022-06" db="EMBL/GenBank/DDBJ databases">
        <title>Aquibacillus sp. a new bacterium isolated from soil saline samples.</title>
        <authorList>
            <person name="Galisteo C."/>
            <person name="De La Haba R."/>
            <person name="Sanchez-Porro C."/>
            <person name="Ventosa A."/>
        </authorList>
    </citation>
    <scope>NUCLEOTIDE SEQUENCE</scope>
    <source>
        <strain evidence="2">3ASR75-54</strain>
    </source>
</reference>
<keyword evidence="1" id="KW-0472">Membrane</keyword>
<dbReference type="Proteomes" id="UP001145069">
    <property type="component" value="Unassembled WGS sequence"/>
</dbReference>
<feature type="transmembrane region" description="Helical" evidence="1">
    <location>
        <begin position="35"/>
        <end position="54"/>
    </location>
</feature>
<accession>A0A9X4AEP2</accession>
<name>A0A9X4AEP2_9BACI</name>
<protein>
    <submittedName>
        <fullName evidence="2">Uncharacterized protein</fullName>
    </submittedName>
</protein>
<proteinExistence type="predicted"/>
<dbReference type="RefSeq" id="WP_272445834.1">
    <property type="nucleotide sequence ID" value="NZ_JAMQKC010000004.1"/>
</dbReference>